<dbReference type="SUPFAM" id="SSF54236">
    <property type="entry name" value="Ubiquitin-like"/>
    <property type="match status" value="1"/>
</dbReference>
<protein>
    <recommendedName>
        <fullName evidence="6">Ubiquitin-like domain-containing protein</fullName>
    </recommendedName>
</protein>
<gene>
    <name evidence="4" type="ORF">B0A48_05329</name>
</gene>
<name>A0A1V8TIF5_9PEZI</name>
<dbReference type="InterPro" id="IPR012677">
    <property type="entry name" value="Nucleotide-bd_a/b_plait_sf"/>
</dbReference>
<dbReference type="InterPro" id="IPR035979">
    <property type="entry name" value="RBD_domain_sf"/>
</dbReference>
<proteinExistence type="predicted"/>
<evidence type="ECO:0008006" key="6">
    <source>
        <dbReference type="Google" id="ProtNLM"/>
    </source>
</evidence>
<dbReference type="GO" id="GO:0003723">
    <property type="term" value="F:RNA binding"/>
    <property type="evidence" value="ECO:0007669"/>
    <property type="project" value="UniProtKB-UniRule"/>
</dbReference>
<dbReference type="SMART" id="SM00360">
    <property type="entry name" value="RRM"/>
    <property type="match status" value="1"/>
</dbReference>
<dbReference type="Proteomes" id="UP000192596">
    <property type="component" value="Unassembled WGS sequence"/>
</dbReference>
<keyword evidence="1" id="KW-0694">RNA-binding</keyword>
<feature type="domain" description="Ubiquitin-like" evidence="2">
    <location>
        <begin position="18"/>
        <end position="93"/>
    </location>
</feature>
<evidence type="ECO:0000259" key="2">
    <source>
        <dbReference type="PROSITE" id="PS50053"/>
    </source>
</evidence>
<dbReference type="Gene3D" id="3.30.70.330">
    <property type="match status" value="1"/>
</dbReference>
<accession>A0A1V8TIF5</accession>
<reference evidence="5" key="1">
    <citation type="submission" date="2017-03" db="EMBL/GenBank/DDBJ databases">
        <title>Genomes of endolithic fungi from Antarctica.</title>
        <authorList>
            <person name="Coleine C."/>
            <person name="Masonjones S."/>
            <person name="Stajich J.E."/>
        </authorList>
    </citation>
    <scope>NUCLEOTIDE SEQUENCE [LARGE SCALE GENOMIC DNA]</scope>
    <source>
        <strain evidence="5">CCFEE 5527</strain>
    </source>
</reference>
<keyword evidence="5" id="KW-1185">Reference proteome</keyword>
<dbReference type="InterPro" id="IPR022617">
    <property type="entry name" value="Rad60/SUMO-like_dom"/>
</dbReference>
<evidence type="ECO:0000259" key="3">
    <source>
        <dbReference type="PROSITE" id="PS50102"/>
    </source>
</evidence>
<dbReference type="CDD" id="cd01763">
    <property type="entry name" value="Ubl_SUMO_like"/>
    <property type="match status" value="1"/>
</dbReference>
<evidence type="ECO:0000313" key="4">
    <source>
        <dbReference type="EMBL" id="OQO11074.1"/>
    </source>
</evidence>
<evidence type="ECO:0000256" key="1">
    <source>
        <dbReference type="PROSITE-ProRule" id="PRU00176"/>
    </source>
</evidence>
<dbReference type="STRING" id="1507870.A0A1V8TIF5"/>
<dbReference type="PROSITE" id="PS50053">
    <property type="entry name" value="UBIQUITIN_2"/>
    <property type="match status" value="1"/>
</dbReference>
<dbReference type="InterPro" id="IPR000504">
    <property type="entry name" value="RRM_dom"/>
</dbReference>
<sequence length="415" mass="46520">MADGETPAGDAPPAAEPMQLIFRDSNNTEITFKLKPTTKFAKAFDAFAKKTERKINELRFLYEGERLNADQTIEEIGMEDGDTVDVHMEQIGGYNYSAAVNEQIDAQSGSLDHEASTPDTSLVLHQQIGVLQNSMSEMRIRIAELEAKFDVSTARSDGCRATEDLHTAPVITRDVFPLADALQRDIFADVVSATPTRTLFISNIDSEVDDETFATWLGDDYRDNDYGTKIERYRETGVSKGYATLTFCSQDEAKSMFHELDNSMLGNQVVKVQYAMTRDEAVTARVRELKIEEEVNALPSLAELAQTDMQLAPLGPKITLTLKVGAADASPTRYTIRREQSLEKLFQHFEQRVGRQRIGMKFRRGAVYEALKGCYSATNYGLEDGDVIIAEYPPPSFRQSWDHYEPASAWCKLQD</sequence>
<dbReference type="Pfam" id="PF11976">
    <property type="entry name" value="Rad60-SLD"/>
    <property type="match status" value="1"/>
</dbReference>
<dbReference type="EMBL" id="NAJO01000007">
    <property type="protein sequence ID" value="OQO11074.1"/>
    <property type="molecule type" value="Genomic_DNA"/>
</dbReference>
<dbReference type="InterPro" id="IPR000626">
    <property type="entry name" value="Ubiquitin-like_dom"/>
</dbReference>
<dbReference type="PROSITE" id="PS50102">
    <property type="entry name" value="RRM"/>
    <property type="match status" value="1"/>
</dbReference>
<dbReference type="SUPFAM" id="SSF54928">
    <property type="entry name" value="RNA-binding domain, RBD"/>
    <property type="match status" value="1"/>
</dbReference>
<dbReference type="AlphaFoldDB" id="A0A1V8TIF5"/>
<dbReference type="PANTHER" id="PTHR10562">
    <property type="entry name" value="SMALL UBIQUITIN-RELATED MODIFIER"/>
    <property type="match status" value="1"/>
</dbReference>
<dbReference type="Gene3D" id="3.10.20.90">
    <property type="entry name" value="Phosphatidylinositol 3-kinase Catalytic Subunit, Chain A, domain 1"/>
    <property type="match status" value="2"/>
</dbReference>
<dbReference type="OrthoDB" id="442921at2759"/>
<organism evidence="4 5">
    <name type="scientific">Cryoendolithus antarcticus</name>
    <dbReference type="NCBI Taxonomy" id="1507870"/>
    <lineage>
        <taxon>Eukaryota</taxon>
        <taxon>Fungi</taxon>
        <taxon>Dikarya</taxon>
        <taxon>Ascomycota</taxon>
        <taxon>Pezizomycotina</taxon>
        <taxon>Dothideomycetes</taxon>
        <taxon>Dothideomycetidae</taxon>
        <taxon>Cladosporiales</taxon>
        <taxon>Cladosporiaceae</taxon>
        <taxon>Cryoendolithus</taxon>
    </lineage>
</organism>
<feature type="domain" description="RRM" evidence="3">
    <location>
        <begin position="197"/>
        <end position="277"/>
    </location>
</feature>
<dbReference type="InterPro" id="IPR029071">
    <property type="entry name" value="Ubiquitin-like_domsf"/>
</dbReference>
<dbReference type="SMART" id="SM00213">
    <property type="entry name" value="UBQ"/>
    <property type="match status" value="1"/>
</dbReference>
<evidence type="ECO:0000313" key="5">
    <source>
        <dbReference type="Proteomes" id="UP000192596"/>
    </source>
</evidence>
<dbReference type="InParanoid" id="A0A1V8TIF5"/>
<comment type="caution">
    <text evidence="4">The sequence shown here is derived from an EMBL/GenBank/DDBJ whole genome shotgun (WGS) entry which is preliminary data.</text>
</comment>